<feature type="compositionally biased region" description="Basic and acidic residues" evidence="1">
    <location>
        <begin position="33"/>
        <end position="42"/>
    </location>
</feature>
<dbReference type="InterPro" id="IPR022185">
    <property type="entry name" value="DUF3712"/>
</dbReference>
<proteinExistence type="predicted"/>
<evidence type="ECO:0000313" key="4">
    <source>
        <dbReference type="EMBL" id="KAG9324618.1"/>
    </source>
</evidence>
<dbReference type="Proteomes" id="UP000717515">
    <property type="component" value="Unassembled WGS sequence"/>
</dbReference>
<evidence type="ECO:0000259" key="3">
    <source>
        <dbReference type="Pfam" id="PF26153"/>
    </source>
</evidence>
<comment type="caution">
    <text evidence="4">The sequence shown here is derived from an EMBL/GenBank/DDBJ whole genome shotgun (WGS) entry which is preliminary data.</text>
</comment>
<keyword evidence="2" id="KW-0812">Transmembrane</keyword>
<dbReference type="InterPro" id="IPR046368">
    <property type="entry name" value="Tag1"/>
</dbReference>
<dbReference type="GO" id="GO:0000329">
    <property type="term" value="C:fungal-type vacuole membrane"/>
    <property type="evidence" value="ECO:0007669"/>
    <property type="project" value="InterPro"/>
</dbReference>
<dbReference type="PANTHER" id="PTHR35895:SF3">
    <property type="entry name" value="PRE-RRNA PROCESSING PROTEIN"/>
    <property type="match status" value="1"/>
</dbReference>
<dbReference type="Pfam" id="PF26153">
    <property type="entry name" value="LEA-2L_5"/>
    <property type="match status" value="1"/>
</dbReference>
<feature type="compositionally biased region" description="Polar residues" evidence="1">
    <location>
        <begin position="45"/>
        <end position="59"/>
    </location>
</feature>
<feature type="compositionally biased region" description="Basic and acidic residues" evidence="1">
    <location>
        <begin position="1"/>
        <end position="11"/>
    </location>
</feature>
<dbReference type="PANTHER" id="PTHR35895">
    <property type="entry name" value="CHROMOSOME 16, WHOLE GENOME SHOTGUN SEQUENCE"/>
    <property type="match status" value="1"/>
</dbReference>
<feature type="domain" description="Tag1-like fifth Ig-like" evidence="3">
    <location>
        <begin position="849"/>
        <end position="966"/>
    </location>
</feature>
<evidence type="ECO:0000256" key="1">
    <source>
        <dbReference type="SAM" id="MobiDB-lite"/>
    </source>
</evidence>
<keyword evidence="2" id="KW-1133">Transmembrane helix</keyword>
<feature type="compositionally biased region" description="Polar residues" evidence="1">
    <location>
        <begin position="69"/>
        <end position="79"/>
    </location>
</feature>
<dbReference type="AlphaFoldDB" id="A0A9P8A5E3"/>
<evidence type="ECO:0000256" key="2">
    <source>
        <dbReference type="SAM" id="Phobius"/>
    </source>
</evidence>
<keyword evidence="2" id="KW-0472">Membrane</keyword>
<reference evidence="4" key="1">
    <citation type="submission" date="2021-07" db="EMBL/GenBank/DDBJ databases">
        <title>Draft genome of Mortierella alpina, strain LL118, isolated from an aspen leaf litter sample.</title>
        <authorList>
            <person name="Yang S."/>
            <person name="Vinatzer B.A."/>
        </authorList>
    </citation>
    <scope>NUCLEOTIDE SEQUENCE</scope>
    <source>
        <strain evidence="4">LL118</strain>
    </source>
</reference>
<feature type="region of interest" description="Disordered" evidence="1">
    <location>
        <begin position="1"/>
        <end position="191"/>
    </location>
</feature>
<feature type="compositionally biased region" description="Polar residues" evidence="1">
    <location>
        <begin position="12"/>
        <end position="32"/>
    </location>
</feature>
<dbReference type="InterPro" id="IPR059066">
    <property type="entry name" value="Ig_Tag1-like_5th"/>
</dbReference>
<dbReference type="EMBL" id="JAIFTL010000061">
    <property type="protein sequence ID" value="KAG9324618.1"/>
    <property type="molecule type" value="Genomic_DNA"/>
</dbReference>
<sequence>MDNWSDSDRKNTQSNVSLDDSQPKRTITTHRTSSMDDADHGKTGRNGNDTGMNKQSNDSSLDDSEPRKTATTFRTSSMNHAGAHDGGDGETGNIGIGTHYTVDSDDTTSEQTPLLAHTSEDTQPLASSTSGIRSRPNYKSSNSNDHVGVDMSTGIDVPADASGTYDDTAAGGQDRERERGRQQGRGSLTGSLTDPLLSLRERLRLWNKTYPRTIKIVGLLLTVCLVILVISPLAAQRVLDRALVLEIQKTDISETDETGFQVSIQSTIRLDSANDGFFGLTAMVQKLFQPTMTIQPTVLSLSLPTADEKVQMAQFQVEEQQMPLGGILRLDISTHVLVTNATLMAEFFQSTLQQSTVDLAVRGPVSARLGSLWFMKLRLNLSVAMDGLKGIQDAALASMALPDEDPDGGIAMSAVARINNPSKVVSLNMGPISFGIFLPSKTHPGVDQYQIAEVKCEDLSLAAGQSNEIKLSGRLFHLDDWTQDSGGGAFFDSKSKKQLMLGELLSRFIRGDDSDIHVRALSNDPDVPSWLSEAFRGVVLDMTFPGSPNKDFIESLDMNQLQFGFSDAKDSALLNGHLASVLQLPPNITFPIKLLQMKPIAWLRSPGGQNLTSLEILDFLPTKSRQVGTRLEVEVDLEDTRLIVAQDSLPEFYRFLNTSFTQEWIDLGIIGEATALVECGLGTFELGPMPFDVISRQRGLGGLMSVPPILEKLDVVDSTAHSLTVMATLTLFNPSSISAKLGDLSFLWSNHGYVIGMATVSNVHLQPGNNTIECIGMMDPSTDCALKRDPLCNPELALNASREFISKYISGDNSTTIDVLGYAGSTHIPLLKPMMSSFAITSHLPPIGQDFLISATMYIFSSKLELELQNPLDTVITVLYLNGTASFKGEKLGHVLVDFEHDFTSPKPILIPANNHREKDSGYVKTPKLPVVFDLLSVGYEALRKALGGSLEVDVVCHIKAKVGSMVMWVDFVKDGVEAEVRKGF</sequence>
<feature type="transmembrane region" description="Helical" evidence="2">
    <location>
        <begin position="214"/>
        <end position="235"/>
    </location>
</feature>
<feature type="compositionally biased region" description="Polar residues" evidence="1">
    <location>
        <begin position="121"/>
        <end position="145"/>
    </location>
</feature>
<gene>
    <name evidence="4" type="ORF">KVV02_007188</name>
</gene>
<organism evidence="4 5">
    <name type="scientific">Mortierella alpina</name>
    <name type="common">Oleaginous fungus</name>
    <name type="synonym">Mortierella renispora</name>
    <dbReference type="NCBI Taxonomy" id="64518"/>
    <lineage>
        <taxon>Eukaryota</taxon>
        <taxon>Fungi</taxon>
        <taxon>Fungi incertae sedis</taxon>
        <taxon>Mucoromycota</taxon>
        <taxon>Mortierellomycotina</taxon>
        <taxon>Mortierellomycetes</taxon>
        <taxon>Mortierellales</taxon>
        <taxon>Mortierellaceae</taxon>
        <taxon>Mortierella</taxon>
    </lineage>
</organism>
<protein>
    <recommendedName>
        <fullName evidence="3">Tag1-like fifth Ig-like domain-containing protein</fullName>
    </recommendedName>
</protein>
<name>A0A9P8A5E3_MORAP</name>
<dbReference type="Pfam" id="PF12505">
    <property type="entry name" value="DUF3712"/>
    <property type="match status" value="1"/>
</dbReference>
<accession>A0A9P8A5E3</accession>
<evidence type="ECO:0000313" key="5">
    <source>
        <dbReference type="Proteomes" id="UP000717515"/>
    </source>
</evidence>